<sequence length="103" mass="11655">YLSILFKIRATDGSIIWRLSGKKNEFDFAGISDPIHYGFQHHARIRSQKASTTVISIFGNASDGVQNTSTFSWEVGMLMDARTKVCTYFVNIRILRAVLSKPR</sequence>
<protein>
    <submittedName>
        <fullName evidence="1">Uncharacterized protein</fullName>
    </submittedName>
</protein>
<dbReference type="EMBL" id="KV744879">
    <property type="protein sequence ID" value="OCK82735.1"/>
    <property type="molecule type" value="Genomic_DNA"/>
</dbReference>
<dbReference type="Proteomes" id="UP000250266">
    <property type="component" value="Unassembled WGS sequence"/>
</dbReference>
<keyword evidence="2" id="KW-1185">Reference proteome</keyword>
<name>A0A8E2EEV3_9PEZI</name>
<dbReference type="AlphaFoldDB" id="A0A8E2EEV3"/>
<evidence type="ECO:0000313" key="2">
    <source>
        <dbReference type="Proteomes" id="UP000250266"/>
    </source>
</evidence>
<feature type="non-terminal residue" evidence="1">
    <location>
        <position position="1"/>
    </location>
</feature>
<dbReference type="Pfam" id="PF14269">
    <property type="entry name" value="Arylsulfotran_2"/>
    <property type="match status" value="1"/>
</dbReference>
<accession>A0A8E2EEV3</accession>
<dbReference type="PANTHER" id="PTHR35340:SF9">
    <property type="entry name" value="ASST-DOMAIN-CONTAINING PROTEIN"/>
    <property type="match status" value="1"/>
</dbReference>
<proteinExistence type="predicted"/>
<dbReference type="InterPro" id="IPR053143">
    <property type="entry name" value="Arylsulfate_ST"/>
</dbReference>
<evidence type="ECO:0000313" key="1">
    <source>
        <dbReference type="EMBL" id="OCK82735.1"/>
    </source>
</evidence>
<dbReference type="OrthoDB" id="5427350at2759"/>
<dbReference type="PANTHER" id="PTHR35340">
    <property type="entry name" value="PQQ ENZYME REPEAT PROTEIN-RELATED"/>
    <property type="match status" value="1"/>
</dbReference>
<organism evidence="1 2">
    <name type="scientific">Lepidopterella palustris CBS 459.81</name>
    <dbReference type="NCBI Taxonomy" id="1314670"/>
    <lineage>
        <taxon>Eukaryota</taxon>
        <taxon>Fungi</taxon>
        <taxon>Dikarya</taxon>
        <taxon>Ascomycota</taxon>
        <taxon>Pezizomycotina</taxon>
        <taxon>Dothideomycetes</taxon>
        <taxon>Pleosporomycetidae</taxon>
        <taxon>Mytilinidiales</taxon>
        <taxon>Argynnaceae</taxon>
        <taxon>Lepidopterella</taxon>
    </lineage>
</organism>
<dbReference type="InterPro" id="IPR039535">
    <property type="entry name" value="ASST-like"/>
</dbReference>
<gene>
    <name evidence="1" type="ORF">K432DRAFT_292567</name>
</gene>
<reference evidence="1 2" key="1">
    <citation type="journal article" date="2016" name="Nat. Commun.">
        <title>Ectomycorrhizal ecology is imprinted in the genome of the dominant symbiotic fungus Cenococcum geophilum.</title>
        <authorList>
            <consortium name="DOE Joint Genome Institute"/>
            <person name="Peter M."/>
            <person name="Kohler A."/>
            <person name="Ohm R.A."/>
            <person name="Kuo A."/>
            <person name="Krutzmann J."/>
            <person name="Morin E."/>
            <person name="Arend M."/>
            <person name="Barry K.W."/>
            <person name="Binder M."/>
            <person name="Choi C."/>
            <person name="Clum A."/>
            <person name="Copeland A."/>
            <person name="Grisel N."/>
            <person name="Haridas S."/>
            <person name="Kipfer T."/>
            <person name="LaButti K."/>
            <person name="Lindquist E."/>
            <person name="Lipzen A."/>
            <person name="Maire R."/>
            <person name="Meier B."/>
            <person name="Mihaltcheva S."/>
            <person name="Molinier V."/>
            <person name="Murat C."/>
            <person name="Poggeler S."/>
            <person name="Quandt C.A."/>
            <person name="Sperisen C."/>
            <person name="Tritt A."/>
            <person name="Tisserant E."/>
            <person name="Crous P.W."/>
            <person name="Henrissat B."/>
            <person name="Nehls U."/>
            <person name="Egli S."/>
            <person name="Spatafora J.W."/>
            <person name="Grigoriev I.V."/>
            <person name="Martin F.M."/>
        </authorList>
    </citation>
    <scope>NUCLEOTIDE SEQUENCE [LARGE SCALE GENOMIC DNA]</scope>
    <source>
        <strain evidence="1 2">CBS 459.81</strain>
    </source>
</reference>